<protein>
    <submittedName>
        <fullName evidence="1">Uncharacterized protein</fullName>
    </submittedName>
</protein>
<accession>A0A1Q9D1F5</accession>
<comment type="caution">
    <text evidence="1">The sequence shown here is derived from an EMBL/GenBank/DDBJ whole genome shotgun (WGS) entry which is preliminary data.</text>
</comment>
<dbReference type="OrthoDB" id="10275531at2759"/>
<dbReference type="Proteomes" id="UP000186817">
    <property type="component" value="Unassembled WGS sequence"/>
</dbReference>
<reference evidence="1 2" key="1">
    <citation type="submission" date="2016-02" db="EMBL/GenBank/DDBJ databases">
        <title>Genome analysis of coral dinoflagellate symbionts highlights evolutionary adaptations to a symbiotic lifestyle.</title>
        <authorList>
            <person name="Aranda M."/>
            <person name="Li Y."/>
            <person name="Liew Y.J."/>
            <person name="Baumgarten S."/>
            <person name="Simakov O."/>
            <person name="Wilson M."/>
            <person name="Piel J."/>
            <person name="Ashoor H."/>
            <person name="Bougouffa S."/>
            <person name="Bajic V.B."/>
            <person name="Ryu T."/>
            <person name="Ravasi T."/>
            <person name="Bayer T."/>
            <person name="Micklem G."/>
            <person name="Kim H."/>
            <person name="Bhak J."/>
            <person name="Lajeunesse T.C."/>
            <person name="Voolstra C.R."/>
        </authorList>
    </citation>
    <scope>NUCLEOTIDE SEQUENCE [LARGE SCALE GENOMIC DNA]</scope>
    <source>
        <strain evidence="1 2">CCMP2467</strain>
    </source>
</reference>
<dbReference type="EMBL" id="LSRX01000783">
    <property type="protein sequence ID" value="OLP89007.1"/>
    <property type="molecule type" value="Genomic_DNA"/>
</dbReference>
<evidence type="ECO:0000313" key="2">
    <source>
        <dbReference type="Proteomes" id="UP000186817"/>
    </source>
</evidence>
<evidence type="ECO:0000313" key="1">
    <source>
        <dbReference type="EMBL" id="OLP89007.1"/>
    </source>
</evidence>
<name>A0A1Q9D1F5_SYMMI</name>
<sequence length="142" mass="15285">MMKWLAEVKPMCQMPNDLEHKAPTTQRSRSDRLVMWVSGSAGMVEGRYNGCYNGQIVEEAIEAPAGFTRTAAEASDDPTRPDREASIQLSAVASMTSADTQNTGATGVAPETTLLQVKLDGAEEPVEIASYLVMSVIDKSSM</sequence>
<proteinExistence type="predicted"/>
<dbReference type="AlphaFoldDB" id="A0A1Q9D1F5"/>
<keyword evidence="2" id="KW-1185">Reference proteome</keyword>
<gene>
    <name evidence="1" type="ORF">AK812_SmicGene29578</name>
</gene>
<organism evidence="1 2">
    <name type="scientific">Symbiodinium microadriaticum</name>
    <name type="common">Dinoflagellate</name>
    <name type="synonym">Zooxanthella microadriatica</name>
    <dbReference type="NCBI Taxonomy" id="2951"/>
    <lineage>
        <taxon>Eukaryota</taxon>
        <taxon>Sar</taxon>
        <taxon>Alveolata</taxon>
        <taxon>Dinophyceae</taxon>
        <taxon>Suessiales</taxon>
        <taxon>Symbiodiniaceae</taxon>
        <taxon>Symbiodinium</taxon>
    </lineage>
</organism>